<organism evidence="1 2">
    <name type="scientific">Desulfobulbus oralis</name>
    <dbReference type="NCBI Taxonomy" id="1986146"/>
    <lineage>
        <taxon>Bacteria</taxon>
        <taxon>Pseudomonadati</taxon>
        <taxon>Thermodesulfobacteriota</taxon>
        <taxon>Desulfobulbia</taxon>
        <taxon>Desulfobulbales</taxon>
        <taxon>Desulfobulbaceae</taxon>
        <taxon>Desulfobulbus</taxon>
    </lineage>
</organism>
<sequence>MADLKKKKIAAIAAVNAYLQDEEAAAALAVLDAPAEPLVGPPLWALSGRQEIMQMRRFIQMKAF</sequence>
<evidence type="ECO:0000313" key="2">
    <source>
        <dbReference type="Proteomes" id="UP000239867"/>
    </source>
</evidence>
<dbReference type="AlphaFoldDB" id="A0A2L1GLK1"/>
<dbReference type="Pfam" id="PF26062">
    <property type="entry name" value="DUF8022"/>
    <property type="match status" value="1"/>
</dbReference>
<reference evidence="1 2" key="1">
    <citation type="journal article" date="2018" name="MBio">
        <title>Insights into the evolution of host association through the isolation and characterization of a novel human periodontal pathobiont, Desulfobulbus oralis.</title>
        <authorList>
            <person name="Cross K.L."/>
            <person name="Chirania P."/>
            <person name="Xiong W."/>
            <person name="Beall C.J."/>
            <person name="Elkins J.G."/>
            <person name="Giannone R.J."/>
            <person name="Griffen A.L."/>
            <person name="Guss A.M."/>
            <person name="Hettich R.L."/>
            <person name="Joshi S.S."/>
            <person name="Mokrzan E.M."/>
            <person name="Martin R.K."/>
            <person name="Zhulin I.B."/>
            <person name="Leys E.J."/>
            <person name="Podar M."/>
        </authorList>
    </citation>
    <scope>NUCLEOTIDE SEQUENCE [LARGE SCALE GENOMIC DNA]</scope>
    <source>
        <strain evidence="1 2">ORNL</strain>
    </source>
</reference>
<gene>
    <name evidence="1" type="ORF">CAY53_02895</name>
</gene>
<dbReference type="KEGG" id="deo:CAY53_02895"/>
<keyword evidence="2" id="KW-1185">Reference proteome</keyword>
<proteinExistence type="predicted"/>
<dbReference type="InterPro" id="IPR058335">
    <property type="entry name" value="PccX"/>
</dbReference>
<accession>A0A2L1GLK1</accession>
<protein>
    <submittedName>
        <fullName evidence="1">Uncharacterized protein</fullName>
    </submittedName>
</protein>
<dbReference type="RefSeq" id="WP_104935853.1">
    <property type="nucleotide sequence ID" value="NZ_CP021255.1"/>
</dbReference>
<dbReference type="Proteomes" id="UP000239867">
    <property type="component" value="Chromosome"/>
</dbReference>
<dbReference type="EMBL" id="CP021255">
    <property type="protein sequence ID" value="AVD70555.1"/>
    <property type="molecule type" value="Genomic_DNA"/>
</dbReference>
<name>A0A2L1GLK1_9BACT</name>
<evidence type="ECO:0000313" key="1">
    <source>
        <dbReference type="EMBL" id="AVD70555.1"/>
    </source>
</evidence>